<organism evidence="2 4">
    <name type="scientific">Legionella adelaidensis</name>
    <dbReference type="NCBI Taxonomy" id="45056"/>
    <lineage>
        <taxon>Bacteria</taxon>
        <taxon>Pseudomonadati</taxon>
        <taxon>Pseudomonadota</taxon>
        <taxon>Gammaproteobacteria</taxon>
        <taxon>Legionellales</taxon>
        <taxon>Legionellaceae</taxon>
        <taxon>Legionella</taxon>
    </lineage>
</organism>
<reference evidence="3 5" key="2">
    <citation type="submission" date="2018-12" db="EMBL/GenBank/DDBJ databases">
        <authorList>
            <consortium name="Pathogen Informatics"/>
        </authorList>
    </citation>
    <scope>NUCLEOTIDE SEQUENCE [LARGE SCALE GENOMIC DNA]</scope>
    <source>
        <strain evidence="3 5">NCTC12735</strain>
        <plasmid evidence="5">11</plasmid>
    </source>
</reference>
<dbReference type="EMBL" id="LNKA01000001">
    <property type="protein sequence ID" value="KTC65754.1"/>
    <property type="molecule type" value="Genomic_DNA"/>
</dbReference>
<evidence type="ECO:0000313" key="3">
    <source>
        <dbReference type="EMBL" id="VEH85080.1"/>
    </source>
</evidence>
<protein>
    <recommendedName>
        <fullName evidence="6">Transmembrane protein</fullName>
    </recommendedName>
</protein>
<feature type="transmembrane region" description="Helical" evidence="1">
    <location>
        <begin position="12"/>
        <end position="32"/>
    </location>
</feature>
<dbReference type="EMBL" id="LR134420">
    <property type="protein sequence ID" value="VEH85080.1"/>
    <property type="molecule type" value="Genomic_DNA"/>
</dbReference>
<evidence type="ECO:0008006" key="6">
    <source>
        <dbReference type="Google" id="ProtNLM"/>
    </source>
</evidence>
<keyword evidence="1" id="KW-1133">Transmembrane helix</keyword>
<keyword evidence="4" id="KW-1185">Reference proteome</keyword>
<keyword evidence="1" id="KW-0472">Membrane</keyword>
<feature type="transmembrane region" description="Helical" evidence="1">
    <location>
        <begin position="145"/>
        <end position="166"/>
    </location>
</feature>
<reference evidence="2 4" key="1">
    <citation type="submission" date="2015-11" db="EMBL/GenBank/DDBJ databases">
        <title>Identification of large and diverse effector repertoires of 38 Legionella species.</title>
        <authorList>
            <person name="Burstein D."/>
            <person name="Amaro F."/>
            <person name="Zusman T."/>
            <person name="Lifshitz Z."/>
            <person name="Cohen O."/>
            <person name="Gilbert J.A."/>
            <person name="Pupko T."/>
            <person name="Shuman H.A."/>
            <person name="Segal G."/>
        </authorList>
    </citation>
    <scope>NUCLEOTIDE SEQUENCE [LARGE SCALE GENOMIC DNA]</scope>
    <source>
        <strain evidence="2 4">1762-AUS-E</strain>
    </source>
</reference>
<feature type="transmembrane region" description="Helical" evidence="1">
    <location>
        <begin position="172"/>
        <end position="193"/>
    </location>
</feature>
<name>A0A0W0R3Z4_9GAMM</name>
<accession>A0A0W0R3Z4</accession>
<geneLocation type="plasmid" evidence="3 5">
    <name>11</name>
</geneLocation>
<feature type="transmembrane region" description="Helical" evidence="1">
    <location>
        <begin position="38"/>
        <end position="60"/>
    </location>
</feature>
<feature type="transmembrane region" description="Helical" evidence="1">
    <location>
        <begin position="111"/>
        <end position="133"/>
    </location>
</feature>
<dbReference type="KEGG" id="ladl:NCTC12735_00703"/>
<dbReference type="AlphaFoldDB" id="A0A0W0R3Z4"/>
<evidence type="ECO:0000313" key="2">
    <source>
        <dbReference type="EMBL" id="KTC65754.1"/>
    </source>
</evidence>
<proteinExistence type="predicted"/>
<gene>
    <name evidence="2" type="ORF">Lade_0412</name>
    <name evidence="3" type="ORF">NCTC12735_00703</name>
</gene>
<dbReference type="OrthoDB" id="5637167at2"/>
<dbReference type="Proteomes" id="UP000054859">
    <property type="component" value="Unassembled WGS sequence"/>
</dbReference>
<dbReference type="Proteomes" id="UP000281170">
    <property type="component" value="Plasmid 11"/>
</dbReference>
<dbReference type="PATRIC" id="fig|45056.6.peg.427"/>
<evidence type="ECO:0000313" key="5">
    <source>
        <dbReference type="Proteomes" id="UP000281170"/>
    </source>
</evidence>
<keyword evidence="3" id="KW-0614">Plasmid</keyword>
<feature type="transmembrane region" description="Helical" evidence="1">
    <location>
        <begin position="80"/>
        <end position="99"/>
    </location>
</feature>
<dbReference type="RefSeq" id="WP_058461489.1">
    <property type="nucleotide sequence ID" value="NZ_CAAAHS010000014.1"/>
</dbReference>
<sequence length="204" mass="23615">MPAPRINKLTHLNKYSWSILVAYICAILAMQYRVANISLAGFFHTLPLIIIALYYCGKLAPLISQPEQKLKKFELFTRDLFILSFSFLLGCLISIAFSYKNSDVKGWWPLIVYFITLYGLFFSLFFSTAALLIKNHKKYTIVFSLLILLLVSMGKVFPSYMFIPLLGYIDTFYAITFSLLVLHCLFAINYIMIKFFQCRNDTPQ</sequence>
<evidence type="ECO:0000256" key="1">
    <source>
        <dbReference type="SAM" id="Phobius"/>
    </source>
</evidence>
<keyword evidence="1" id="KW-0812">Transmembrane</keyword>
<evidence type="ECO:0000313" key="4">
    <source>
        <dbReference type="Proteomes" id="UP000054859"/>
    </source>
</evidence>